<dbReference type="GeneID" id="98064999"/>
<evidence type="ECO:0000313" key="2">
    <source>
        <dbReference type="Proteomes" id="UP000192511"/>
    </source>
</evidence>
<sequence>MHAIQLNKNHGGPLQGIHYYMTYGFYNPALSQYVLRDAAQQPKNYFRVLGYEHCAFGIGLDQMYFTSEFSIAHIGVRSCLFPFLYK</sequence>
<evidence type="ECO:0000313" key="1">
    <source>
        <dbReference type="EMBL" id="PNL62599.1"/>
    </source>
</evidence>
<protein>
    <submittedName>
        <fullName evidence="1">Uncharacterized protein</fullName>
    </submittedName>
</protein>
<comment type="caution">
    <text evidence="1">The sequence shown here is derived from an EMBL/GenBank/DDBJ whole genome shotgun (WGS) entry which is preliminary data.</text>
</comment>
<gene>
    <name evidence="1" type="ORF">A6J39_016065</name>
</gene>
<dbReference type="AlphaFoldDB" id="A0AAX0X071"/>
<proteinExistence type="predicted"/>
<keyword evidence="2" id="KW-1185">Reference proteome</keyword>
<organism evidence="1 2">
    <name type="scientific">Legionella anisa</name>
    <dbReference type="NCBI Taxonomy" id="28082"/>
    <lineage>
        <taxon>Bacteria</taxon>
        <taxon>Pseudomonadati</taxon>
        <taxon>Pseudomonadota</taxon>
        <taxon>Gammaproteobacteria</taxon>
        <taxon>Legionellales</taxon>
        <taxon>Legionellaceae</taxon>
        <taxon>Legionella</taxon>
    </lineage>
</organism>
<dbReference type="RefSeq" id="WP_019234948.1">
    <property type="nucleotide sequence ID" value="NZ_CAAAHR010000023.1"/>
</dbReference>
<reference evidence="1" key="1">
    <citation type="submission" date="2017-12" db="EMBL/GenBank/DDBJ databases">
        <title>FDA dAtabase for Regulatory Grade micrObial Sequences (FDA-ARGOS): Supporting development and validation of Infectious Disease Dx tests.</title>
        <authorList>
            <person name="Kerrigan L."/>
            <person name="Tallon L.J."/>
            <person name="Sadzewicz L."/>
            <person name="Sengamalay N."/>
            <person name="Ott S."/>
            <person name="Godinez A."/>
            <person name="Nagaraj S."/>
            <person name="Vavikolanu K."/>
            <person name="Vyas G."/>
            <person name="Nadendla S."/>
            <person name="Aluvathingal J."/>
            <person name="Sichtig H."/>
        </authorList>
    </citation>
    <scope>NUCLEOTIDE SEQUENCE [LARGE SCALE GENOMIC DNA]</scope>
    <source>
        <strain evidence="1">FDAARGOS_200</strain>
    </source>
</reference>
<dbReference type="EMBL" id="NBTX02000004">
    <property type="protein sequence ID" value="PNL62599.1"/>
    <property type="molecule type" value="Genomic_DNA"/>
</dbReference>
<accession>A0AAX0X071</accession>
<dbReference type="Proteomes" id="UP000192511">
    <property type="component" value="Unassembled WGS sequence"/>
</dbReference>
<name>A0AAX0X071_9GAMM</name>